<accession>A0A6M8HYP0</accession>
<evidence type="ECO:0000313" key="1">
    <source>
        <dbReference type="EMBL" id="QKE93458.1"/>
    </source>
</evidence>
<evidence type="ECO:0000313" key="2">
    <source>
        <dbReference type="Proteomes" id="UP000500767"/>
    </source>
</evidence>
<reference evidence="1 2" key="1">
    <citation type="journal article" date="2014" name="World J. Microbiol. Biotechnol.">
        <title>Biodiversity and physiological characteristics of Antarctic and Arctic lichens-associated bacteria.</title>
        <authorList>
            <person name="Lee Y.M."/>
            <person name="Kim E.H."/>
            <person name="Lee H.K."/>
            <person name="Hong S.G."/>
        </authorList>
    </citation>
    <scope>NUCLEOTIDE SEQUENCE [LARGE SCALE GENOMIC DNA]</scope>
    <source>
        <strain evidence="1 2">PAMC 26569</strain>
        <plasmid evidence="1">unnamed2</plasmid>
    </source>
</reference>
<dbReference type="KEGG" id="lck:HN018_25110"/>
<dbReference type="AlphaFoldDB" id="A0A6M8HYP0"/>
<geneLocation type="plasmid" evidence="1 2">
    <name>unnamed2</name>
</geneLocation>
<gene>
    <name evidence="1" type="ORF">HN018_25110</name>
</gene>
<proteinExistence type="predicted"/>
<keyword evidence="1" id="KW-0614">Plasmid</keyword>
<organism evidence="1 2">
    <name type="scientific">Lichenicola cladoniae</name>
    <dbReference type="NCBI Taxonomy" id="1484109"/>
    <lineage>
        <taxon>Bacteria</taxon>
        <taxon>Pseudomonadati</taxon>
        <taxon>Pseudomonadota</taxon>
        <taxon>Alphaproteobacteria</taxon>
        <taxon>Acetobacterales</taxon>
        <taxon>Acetobacteraceae</taxon>
        <taxon>Lichenicola</taxon>
    </lineage>
</organism>
<sequence length="80" mass="8343">MAHSLTDKDTGDILEVAGLPATVEGHIASVIAHGAYDGASVYDAAAARQFNPPPDIIIPPRASSIVNGADRVDTVRNRHV</sequence>
<protein>
    <submittedName>
        <fullName evidence="1">Uncharacterized protein</fullName>
    </submittedName>
</protein>
<keyword evidence="2" id="KW-1185">Reference proteome</keyword>
<name>A0A6M8HYP0_9PROT</name>
<dbReference type="Proteomes" id="UP000500767">
    <property type="component" value="Plasmid unnamed2"/>
</dbReference>
<dbReference type="EMBL" id="CP053710">
    <property type="protein sequence ID" value="QKE93458.1"/>
    <property type="molecule type" value="Genomic_DNA"/>
</dbReference>